<dbReference type="Pfam" id="PF03547">
    <property type="entry name" value="Mem_trans"/>
    <property type="match status" value="1"/>
</dbReference>
<dbReference type="GO" id="GO:0005783">
    <property type="term" value="C:endoplasmic reticulum"/>
    <property type="evidence" value="ECO:0007669"/>
    <property type="project" value="TreeGrafter"/>
</dbReference>
<evidence type="ECO:0000256" key="5">
    <source>
        <dbReference type="SAM" id="Phobius"/>
    </source>
</evidence>
<dbReference type="PANTHER" id="PTHR31794">
    <property type="entry name" value="AUXIN EFFLUX TRANSPORTER FAMILY PROTEIN (EUROFUNG)"/>
    <property type="match status" value="1"/>
</dbReference>
<gene>
    <name evidence="6" type="ORF">MVEN_00400300</name>
</gene>
<evidence type="ECO:0000313" key="6">
    <source>
        <dbReference type="EMBL" id="KAF7365285.1"/>
    </source>
</evidence>
<name>A0A8H6YWS8_9AGAR</name>
<evidence type="ECO:0000256" key="1">
    <source>
        <dbReference type="ARBA" id="ARBA00004141"/>
    </source>
</evidence>
<dbReference type="AlphaFoldDB" id="A0A8H6YWS8"/>
<feature type="transmembrane region" description="Helical" evidence="5">
    <location>
        <begin position="147"/>
        <end position="168"/>
    </location>
</feature>
<proteinExistence type="predicted"/>
<dbReference type="PANTHER" id="PTHR31794:SF4">
    <property type="entry name" value="AUXIN EFFLUX TRANSPORTER FAMILY PROTEIN (EUROFUNG)"/>
    <property type="match status" value="1"/>
</dbReference>
<feature type="transmembrane region" description="Helical" evidence="5">
    <location>
        <begin position="106"/>
        <end position="127"/>
    </location>
</feature>
<feature type="transmembrane region" description="Helical" evidence="5">
    <location>
        <begin position="364"/>
        <end position="383"/>
    </location>
</feature>
<dbReference type="OrthoDB" id="191139at2759"/>
<keyword evidence="6" id="KW-0808">Transferase</keyword>
<comment type="caution">
    <text evidence="6">The sequence shown here is derived from an EMBL/GenBank/DDBJ whole genome shotgun (WGS) entry which is preliminary data.</text>
</comment>
<dbReference type="EMBL" id="JACAZI010000003">
    <property type="protein sequence ID" value="KAF7365285.1"/>
    <property type="molecule type" value="Genomic_DNA"/>
</dbReference>
<feature type="transmembrane region" description="Helical" evidence="5">
    <location>
        <begin position="72"/>
        <end position="94"/>
    </location>
</feature>
<feature type="transmembrane region" description="Helical" evidence="5">
    <location>
        <begin position="219"/>
        <end position="243"/>
    </location>
</feature>
<evidence type="ECO:0000256" key="4">
    <source>
        <dbReference type="ARBA" id="ARBA00023136"/>
    </source>
</evidence>
<evidence type="ECO:0000256" key="3">
    <source>
        <dbReference type="ARBA" id="ARBA00022989"/>
    </source>
</evidence>
<keyword evidence="3 5" id="KW-1133">Transmembrane helix</keyword>
<feature type="transmembrane region" description="Helical" evidence="5">
    <location>
        <begin position="292"/>
        <end position="314"/>
    </location>
</feature>
<dbReference type="InterPro" id="IPR004776">
    <property type="entry name" value="Mem_transp_PIN-like"/>
</dbReference>
<dbReference type="GO" id="GO:0055085">
    <property type="term" value="P:transmembrane transport"/>
    <property type="evidence" value="ECO:0007669"/>
    <property type="project" value="InterPro"/>
</dbReference>
<evidence type="ECO:0000313" key="7">
    <source>
        <dbReference type="Proteomes" id="UP000620124"/>
    </source>
</evidence>
<dbReference type="GO" id="GO:0016301">
    <property type="term" value="F:kinase activity"/>
    <property type="evidence" value="ECO:0007669"/>
    <property type="project" value="UniProtKB-KW"/>
</dbReference>
<keyword evidence="2 5" id="KW-0812">Transmembrane</keyword>
<keyword evidence="7" id="KW-1185">Reference proteome</keyword>
<accession>A0A8H6YWS8</accession>
<dbReference type="GO" id="GO:0016020">
    <property type="term" value="C:membrane"/>
    <property type="evidence" value="ECO:0007669"/>
    <property type="project" value="UniProtKB-SubCell"/>
</dbReference>
<organism evidence="6 7">
    <name type="scientific">Mycena venus</name>
    <dbReference type="NCBI Taxonomy" id="2733690"/>
    <lineage>
        <taxon>Eukaryota</taxon>
        <taxon>Fungi</taxon>
        <taxon>Dikarya</taxon>
        <taxon>Basidiomycota</taxon>
        <taxon>Agaricomycotina</taxon>
        <taxon>Agaricomycetes</taxon>
        <taxon>Agaricomycetidae</taxon>
        <taxon>Agaricales</taxon>
        <taxon>Marasmiineae</taxon>
        <taxon>Mycenaceae</taxon>
        <taxon>Mycena</taxon>
    </lineage>
</organism>
<sequence>MASDLFEGIISSAKASISVILVLAYGYGLRKLNFISQEGENDITRLCAKFFLPALLFTEIGPLTTASNLRNYWPIIPLSLFFQGVAFAVASLSAMAGMPQHYVPMFIFNNVTSLPLLLINALAATGGLDPLVTGGRTLESALKIGRLYILINALVGNLARFALGPYLMKAQTPKVWIQGDAEEDPLLPDSGNIALPPDEQPKFKPKHRIIASLKRAKDWIVSAMNPPLMGGILAVCFGIIPWFHTELFGAGVLSPISDSINNVGKLFSAMQMMILGAHLYSKKGSNVQPLLLAWLFTYRFILAPALSISVVYFIRTTWPNFLDNDPMLDFVISISNTGPSALTLSAVAVMADVPSDVEGQVSRIISFCYAVSPFIAFPMAVAMRMVRQTGVGR</sequence>
<keyword evidence="6" id="KW-0418">Kinase</keyword>
<reference evidence="6" key="1">
    <citation type="submission" date="2020-05" db="EMBL/GenBank/DDBJ databases">
        <title>Mycena genomes resolve the evolution of fungal bioluminescence.</title>
        <authorList>
            <person name="Tsai I.J."/>
        </authorList>
    </citation>
    <scope>NUCLEOTIDE SEQUENCE</scope>
    <source>
        <strain evidence="6">CCC161011</strain>
    </source>
</reference>
<comment type="subcellular location">
    <subcellularLocation>
        <location evidence="1">Membrane</location>
        <topology evidence="1">Multi-pass membrane protein</topology>
    </subcellularLocation>
</comment>
<evidence type="ECO:0000256" key="2">
    <source>
        <dbReference type="ARBA" id="ARBA00022692"/>
    </source>
</evidence>
<keyword evidence="4 5" id="KW-0472">Membrane</keyword>
<dbReference type="Proteomes" id="UP000620124">
    <property type="component" value="Unassembled WGS sequence"/>
</dbReference>
<protein>
    <submittedName>
        <fullName evidence="6">Dual specificity kinase 1</fullName>
    </submittedName>
</protein>
<feature type="transmembrane region" description="Helical" evidence="5">
    <location>
        <begin position="6"/>
        <end position="25"/>
    </location>
</feature>